<name>A0A163F3G3_DIDRA</name>
<organism evidence="2 3">
    <name type="scientific">Didymella rabiei</name>
    <name type="common">Chickpea ascochyta blight fungus</name>
    <name type="synonym">Mycosphaerella rabiei</name>
    <dbReference type="NCBI Taxonomy" id="5454"/>
    <lineage>
        <taxon>Eukaryota</taxon>
        <taxon>Fungi</taxon>
        <taxon>Dikarya</taxon>
        <taxon>Ascomycota</taxon>
        <taxon>Pezizomycotina</taxon>
        <taxon>Dothideomycetes</taxon>
        <taxon>Pleosporomycetidae</taxon>
        <taxon>Pleosporales</taxon>
        <taxon>Pleosporineae</taxon>
        <taxon>Didymellaceae</taxon>
        <taxon>Ascochyta</taxon>
    </lineage>
</organism>
<feature type="compositionally biased region" description="Pro residues" evidence="1">
    <location>
        <begin position="290"/>
        <end position="302"/>
    </location>
</feature>
<dbReference type="AlphaFoldDB" id="A0A163F3G3"/>
<protein>
    <submittedName>
        <fullName evidence="2">Uncharacterized protein</fullName>
    </submittedName>
</protein>
<sequence>MTELNATEVNVAEPNVTVNALNPGTTHANAQGSPSKHEEMKKERAEGSKMSTNRLVDNLNMAWDVNVSDTHVESSLHNHPKEAFGHIMRNSQARYCIRYGSADAHSARFESTLPDGSRYQETREVTQRSNRIVERIVQIHKDRKMTLPMNILSKVKILLVYWDSKMGVGHDAEVDVLDPDYPVRRPHTRCFIYLDPALYARYNLENKTGYSHETRSTMKRLMEGNDDRQKSITLHNIAVRLENKFEEKWMSGVPGRPEPLRELVHERKVASRRSTSRYPTAEPLVSLPLIKPPTSPRQPTPLPETRNEQAPTGEKPAMSLKQRFHRDFLELFDLAEDVVYADLTEPQQLLYPAQFTKWKALNS</sequence>
<evidence type="ECO:0000313" key="2">
    <source>
        <dbReference type="EMBL" id="KZM24120.1"/>
    </source>
</evidence>
<dbReference type="EMBL" id="JYNV01000175">
    <property type="protein sequence ID" value="KZM24120.1"/>
    <property type="molecule type" value="Genomic_DNA"/>
</dbReference>
<proteinExistence type="predicted"/>
<evidence type="ECO:0000313" key="3">
    <source>
        <dbReference type="Proteomes" id="UP000076837"/>
    </source>
</evidence>
<feature type="compositionally biased region" description="Polar residues" evidence="1">
    <location>
        <begin position="18"/>
        <end position="34"/>
    </location>
</feature>
<comment type="caution">
    <text evidence="2">The sequence shown here is derived from an EMBL/GenBank/DDBJ whole genome shotgun (WGS) entry which is preliminary data.</text>
</comment>
<reference evidence="2 3" key="1">
    <citation type="journal article" date="2016" name="Sci. Rep.">
        <title>Draft genome sequencing and secretome analysis of fungal phytopathogen Ascochyta rabiei provides insight into the necrotrophic effector repertoire.</title>
        <authorList>
            <person name="Verma S."/>
            <person name="Gazara R.K."/>
            <person name="Nizam S."/>
            <person name="Parween S."/>
            <person name="Chattopadhyay D."/>
            <person name="Verma P.K."/>
        </authorList>
    </citation>
    <scope>NUCLEOTIDE SEQUENCE [LARGE SCALE GENOMIC DNA]</scope>
    <source>
        <strain evidence="2 3">ArDII</strain>
    </source>
</reference>
<feature type="compositionally biased region" description="Basic and acidic residues" evidence="1">
    <location>
        <begin position="35"/>
        <end position="47"/>
    </location>
</feature>
<evidence type="ECO:0000256" key="1">
    <source>
        <dbReference type="SAM" id="MobiDB-lite"/>
    </source>
</evidence>
<accession>A0A163F3G3</accession>
<keyword evidence="3" id="KW-1185">Reference proteome</keyword>
<feature type="region of interest" description="Disordered" evidence="1">
    <location>
        <begin position="266"/>
        <end position="319"/>
    </location>
</feature>
<dbReference type="Proteomes" id="UP000076837">
    <property type="component" value="Unassembled WGS sequence"/>
</dbReference>
<gene>
    <name evidence="2" type="ORF">ST47_g4738</name>
</gene>
<feature type="region of interest" description="Disordered" evidence="1">
    <location>
        <begin position="18"/>
        <end position="49"/>
    </location>
</feature>